<dbReference type="EMBL" id="JACHMP010000001">
    <property type="protein sequence ID" value="MBB5821601.1"/>
    <property type="molecule type" value="Genomic_DNA"/>
</dbReference>
<name>A0A7W9IJU5_9ACTN</name>
<dbReference type="PANTHER" id="PTHR43649:SF12">
    <property type="entry name" value="DIACETYLCHITOBIOSE BINDING PROTEIN DASA"/>
    <property type="match status" value="1"/>
</dbReference>
<dbReference type="PROSITE" id="PS51257">
    <property type="entry name" value="PROKAR_LIPOPROTEIN"/>
    <property type="match status" value="1"/>
</dbReference>
<dbReference type="PANTHER" id="PTHR43649">
    <property type="entry name" value="ARABINOSE-BINDING PROTEIN-RELATED"/>
    <property type="match status" value="1"/>
</dbReference>
<reference evidence="2 3" key="1">
    <citation type="submission" date="2020-08" db="EMBL/GenBank/DDBJ databases">
        <title>Sequencing the genomes of 1000 actinobacteria strains.</title>
        <authorList>
            <person name="Klenk H.-P."/>
        </authorList>
    </citation>
    <scope>NUCLEOTIDE SEQUENCE [LARGE SCALE GENOMIC DNA]</scope>
    <source>
        <strain evidence="2 3">DSM 46887</strain>
    </source>
</reference>
<dbReference type="Gene3D" id="3.40.190.10">
    <property type="entry name" value="Periplasmic binding protein-like II"/>
    <property type="match status" value="2"/>
</dbReference>
<dbReference type="Pfam" id="PF01547">
    <property type="entry name" value="SBP_bac_1"/>
    <property type="match status" value="1"/>
</dbReference>
<feature type="chain" id="PRO_5039658624" evidence="1">
    <location>
        <begin position="25"/>
        <end position="431"/>
    </location>
</feature>
<dbReference type="SUPFAM" id="SSF53850">
    <property type="entry name" value="Periplasmic binding protein-like II"/>
    <property type="match status" value="1"/>
</dbReference>
<sequence length="431" mass="45106">MKSTRPTRPLTALCCLTVTVAALGACSTSGGSAGGATGGDASQVLTFAAAGQGPAQAVVEAFQKANPGVTVKATYTEDDASYQQQLRTQLSSGTAPDVFRMWPGGGNTMAVRDLGADGMLMDLSGESWAAKLSEAQKAVSSDPNGKIVAIPVTIGAIGAVWNDQALSKSGLSKPATWSEVLSFCKAAKEKGVIAFSLGLKSSWVTQLVPYALTASLVYGPNPDFAQQQKDGKASFAKSEWKQAMEKYLQMRDSGCFNDSPNGVGYDEQMQMLGQGKALGAVHVISAVQSARKYAPEGTTFSLSPFPATDSADGVHVPVAVGIEYGVNAKAKNPELARKFMQFLASEEAQALYATASGSSPALPTTTFKADALQQPVLDAVKAGRATVYPDQAWPGPKVQQEHLTSIQELFNGTIDVPTVLSRMDKAFASEK</sequence>
<comment type="caution">
    <text evidence="2">The sequence shown here is derived from an EMBL/GenBank/DDBJ whole genome shotgun (WGS) entry which is preliminary data.</text>
</comment>
<keyword evidence="3" id="KW-1185">Reference proteome</keyword>
<feature type="signal peptide" evidence="1">
    <location>
        <begin position="1"/>
        <end position="24"/>
    </location>
</feature>
<gene>
    <name evidence="2" type="ORF">F4562_004663</name>
</gene>
<evidence type="ECO:0000256" key="1">
    <source>
        <dbReference type="SAM" id="SignalP"/>
    </source>
</evidence>
<evidence type="ECO:0000313" key="3">
    <source>
        <dbReference type="Proteomes" id="UP000540685"/>
    </source>
</evidence>
<organism evidence="2 3">
    <name type="scientific">Streptosporangium becharense</name>
    <dbReference type="NCBI Taxonomy" id="1816182"/>
    <lineage>
        <taxon>Bacteria</taxon>
        <taxon>Bacillati</taxon>
        <taxon>Actinomycetota</taxon>
        <taxon>Actinomycetes</taxon>
        <taxon>Streptosporangiales</taxon>
        <taxon>Streptosporangiaceae</taxon>
        <taxon>Streptosporangium</taxon>
    </lineage>
</organism>
<protein>
    <submittedName>
        <fullName evidence="2">Raffinose/stachyose/melibiose transport system substrate-binding protein</fullName>
    </submittedName>
</protein>
<dbReference type="RefSeq" id="WP_184541183.1">
    <property type="nucleotide sequence ID" value="NZ_JACHMP010000001.1"/>
</dbReference>
<keyword evidence="1" id="KW-0732">Signal</keyword>
<proteinExistence type="predicted"/>
<dbReference type="AlphaFoldDB" id="A0A7W9IJU5"/>
<accession>A0A7W9IJU5</accession>
<dbReference type="InterPro" id="IPR006059">
    <property type="entry name" value="SBP"/>
</dbReference>
<dbReference type="InterPro" id="IPR050490">
    <property type="entry name" value="Bact_solute-bd_prot1"/>
</dbReference>
<dbReference type="Proteomes" id="UP000540685">
    <property type="component" value="Unassembled WGS sequence"/>
</dbReference>
<evidence type="ECO:0000313" key="2">
    <source>
        <dbReference type="EMBL" id="MBB5821601.1"/>
    </source>
</evidence>